<dbReference type="CDD" id="cd01359">
    <property type="entry name" value="Argininosuccinate_lyase"/>
    <property type="match status" value="1"/>
</dbReference>
<comment type="caution">
    <text evidence="9">The sequence shown here is derived from an EMBL/GenBank/DDBJ whole genome shotgun (WGS) entry which is preliminary data.</text>
</comment>
<dbReference type="InterPro" id="IPR022761">
    <property type="entry name" value="Fumarate_lyase_N"/>
</dbReference>
<comment type="subcellular location">
    <subcellularLocation>
        <location evidence="6">Cytoplasm</location>
    </subcellularLocation>
</comment>
<sequence length="470" mass="50870">MTADAPKPTSSAASQMWGGRFARGPAAIMETINASIGFDRRLADQDIAGSKAHAAMLANRGIIAPEDAAAIRDGLDRVKAEIDSGAFVFKTELEDIHMNVEARLAELIGEPAKRLHTARSRNDQVATDFRLWVRDAIDRLDGGLKALQAALIDLAEANADAVMPGFTHLQAAQPVTFGHHLLAYVEMLGRDRGRMADARARLNECPLGAAALAGTPFPIDRHATAAALGFDRPAANSLDAVSDRDFALEYMAAASICAMHLSRFAEEIVLWCSDQFRFIRLSDAFTTGSSIMPQKKNPDAAELVRAKSGRVIGSLNSLLITMKGLPLAYSKDMQEDKEPVFLTDDTLALCVAAMEGMVRDMVPNRASMRAAAERGFLTATDLADWLVRVLGMPFREAHHVTGRAVKLAEEGGKTLSELTLDELRSVEPRITEDVHAVLTVEASVAGRRSFGGTAPERVREAVKAARERFL</sequence>
<evidence type="ECO:0000256" key="3">
    <source>
        <dbReference type="ARBA" id="ARBA00012338"/>
    </source>
</evidence>
<dbReference type="NCBIfam" id="TIGR00838">
    <property type="entry name" value="argH"/>
    <property type="match status" value="1"/>
</dbReference>
<comment type="catalytic activity">
    <reaction evidence="1 6">
        <text>2-(N(omega)-L-arginino)succinate = fumarate + L-arginine</text>
        <dbReference type="Rhea" id="RHEA:24020"/>
        <dbReference type="ChEBI" id="CHEBI:29806"/>
        <dbReference type="ChEBI" id="CHEBI:32682"/>
        <dbReference type="ChEBI" id="CHEBI:57472"/>
        <dbReference type="EC" id="4.3.2.1"/>
    </reaction>
</comment>
<dbReference type="Gene3D" id="1.20.200.10">
    <property type="entry name" value="Fumarase/aspartase (Central domain)"/>
    <property type="match status" value="1"/>
</dbReference>
<dbReference type="RefSeq" id="WP_180280726.1">
    <property type="nucleotide sequence ID" value="NZ_JABFDB010000001.1"/>
</dbReference>
<keyword evidence="10" id="KW-1185">Reference proteome</keyword>
<dbReference type="Pfam" id="PF00206">
    <property type="entry name" value="Lyase_1"/>
    <property type="match status" value="1"/>
</dbReference>
<keyword evidence="6" id="KW-0028">Amino-acid biosynthesis</keyword>
<feature type="domain" description="Argininosuccinate lyase C-terminal" evidence="8">
    <location>
        <begin position="376"/>
        <end position="445"/>
    </location>
</feature>
<dbReference type="InterPro" id="IPR029419">
    <property type="entry name" value="Arg_succ_lyase_C"/>
</dbReference>
<protein>
    <recommendedName>
        <fullName evidence="3 6">Argininosuccinate lyase</fullName>
        <shortName evidence="6">ASAL</shortName>
        <ecNumber evidence="3 6">4.3.2.1</ecNumber>
    </recommendedName>
    <alternativeName>
        <fullName evidence="6">Arginosuccinase</fullName>
    </alternativeName>
</protein>
<dbReference type="PROSITE" id="PS00163">
    <property type="entry name" value="FUMARATE_LYASES"/>
    <property type="match status" value="1"/>
</dbReference>
<dbReference type="EC" id="4.3.2.1" evidence="3 6"/>
<dbReference type="GO" id="GO:0004056">
    <property type="term" value="F:argininosuccinate lyase activity"/>
    <property type="evidence" value="ECO:0007669"/>
    <property type="project" value="UniProtKB-EC"/>
</dbReference>
<evidence type="ECO:0000256" key="1">
    <source>
        <dbReference type="ARBA" id="ARBA00000985"/>
    </source>
</evidence>
<keyword evidence="5 6" id="KW-0456">Lyase</keyword>
<evidence type="ECO:0000256" key="2">
    <source>
        <dbReference type="ARBA" id="ARBA00004941"/>
    </source>
</evidence>
<comment type="pathway">
    <text evidence="2 6">Amino-acid biosynthesis; L-arginine biosynthesis; L-arginine from L-ornithine and carbamoyl phosphate: step 3/3.</text>
</comment>
<evidence type="ECO:0000313" key="10">
    <source>
        <dbReference type="Proteomes" id="UP000584642"/>
    </source>
</evidence>
<dbReference type="SUPFAM" id="SSF48557">
    <property type="entry name" value="L-aspartase-like"/>
    <property type="match status" value="1"/>
</dbReference>
<evidence type="ECO:0000259" key="8">
    <source>
        <dbReference type="Pfam" id="PF14698"/>
    </source>
</evidence>
<dbReference type="Gene3D" id="1.10.40.30">
    <property type="entry name" value="Fumarase/aspartase (C-terminal domain)"/>
    <property type="match status" value="1"/>
</dbReference>
<keyword evidence="6" id="KW-0963">Cytoplasm</keyword>
<dbReference type="InterPro" id="IPR024083">
    <property type="entry name" value="Fumarase/histidase_N"/>
</dbReference>
<dbReference type="PRINTS" id="PR00145">
    <property type="entry name" value="ARGSUCLYASE"/>
</dbReference>
<reference evidence="9 10" key="1">
    <citation type="submission" date="2020-05" db="EMBL/GenBank/DDBJ databases">
        <title>Azospirillum oleiclasticum sp. nov, a nitrogen-fixing and heavy crude oil-emulsifying bacterium isolated from the crude oil of Yumen Oilfield.</title>
        <authorList>
            <person name="Wu D."/>
            <person name="Cai M."/>
            <person name="Zhang X."/>
        </authorList>
    </citation>
    <scope>NUCLEOTIDE SEQUENCE [LARGE SCALE GENOMIC DNA]</scope>
    <source>
        <strain evidence="9 10">ROY-1-1-2</strain>
    </source>
</reference>
<dbReference type="InterPro" id="IPR008948">
    <property type="entry name" value="L-Aspartase-like"/>
</dbReference>
<dbReference type="PRINTS" id="PR00149">
    <property type="entry name" value="FUMRATELYASE"/>
</dbReference>
<comment type="similarity">
    <text evidence="6">Belongs to the lyase 1 family. Argininosuccinate lyase subfamily.</text>
</comment>
<organism evidence="9 10">
    <name type="scientific">Azospirillum oleiclasticum</name>
    <dbReference type="NCBI Taxonomy" id="2735135"/>
    <lineage>
        <taxon>Bacteria</taxon>
        <taxon>Pseudomonadati</taxon>
        <taxon>Pseudomonadota</taxon>
        <taxon>Alphaproteobacteria</taxon>
        <taxon>Rhodospirillales</taxon>
        <taxon>Azospirillaceae</taxon>
        <taxon>Azospirillum</taxon>
    </lineage>
</organism>
<dbReference type="EMBL" id="JABFDB010000001">
    <property type="protein sequence ID" value="NYZ19042.1"/>
    <property type="molecule type" value="Genomic_DNA"/>
</dbReference>
<dbReference type="PANTHER" id="PTHR43814">
    <property type="entry name" value="ARGININOSUCCINATE LYASE"/>
    <property type="match status" value="1"/>
</dbReference>
<gene>
    <name evidence="6 9" type="primary">argH</name>
    <name evidence="9" type="ORF">HND93_04905</name>
</gene>
<accession>A0ABX2T6Y9</accession>
<dbReference type="Proteomes" id="UP000584642">
    <property type="component" value="Unassembled WGS sequence"/>
</dbReference>
<keyword evidence="4 6" id="KW-0055">Arginine biosynthesis</keyword>
<dbReference type="Gene3D" id="1.10.275.10">
    <property type="entry name" value="Fumarase/aspartase (N-terminal domain)"/>
    <property type="match status" value="1"/>
</dbReference>
<evidence type="ECO:0000313" key="9">
    <source>
        <dbReference type="EMBL" id="NYZ19042.1"/>
    </source>
</evidence>
<evidence type="ECO:0000256" key="6">
    <source>
        <dbReference type="HAMAP-Rule" id="MF_00006"/>
    </source>
</evidence>
<proteinExistence type="inferred from homology"/>
<evidence type="ECO:0000259" key="7">
    <source>
        <dbReference type="Pfam" id="PF00206"/>
    </source>
</evidence>
<evidence type="ECO:0000256" key="5">
    <source>
        <dbReference type="ARBA" id="ARBA00023239"/>
    </source>
</evidence>
<dbReference type="InterPro" id="IPR000362">
    <property type="entry name" value="Fumarate_lyase_fam"/>
</dbReference>
<dbReference type="InterPro" id="IPR020557">
    <property type="entry name" value="Fumarate_lyase_CS"/>
</dbReference>
<dbReference type="Pfam" id="PF14698">
    <property type="entry name" value="ASL_C2"/>
    <property type="match status" value="1"/>
</dbReference>
<feature type="domain" description="Fumarate lyase N-terminal" evidence="7">
    <location>
        <begin position="22"/>
        <end position="313"/>
    </location>
</feature>
<dbReference type="HAMAP" id="MF_00006">
    <property type="entry name" value="Arg_succ_lyase"/>
    <property type="match status" value="1"/>
</dbReference>
<evidence type="ECO:0000256" key="4">
    <source>
        <dbReference type="ARBA" id="ARBA00022571"/>
    </source>
</evidence>
<dbReference type="InterPro" id="IPR009049">
    <property type="entry name" value="Argininosuccinate_lyase"/>
</dbReference>
<name>A0ABX2T6Y9_9PROT</name>
<dbReference type="PANTHER" id="PTHR43814:SF1">
    <property type="entry name" value="ARGININOSUCCINATE LYASE"/>
    <property type="match status" value="1"/>
</dbReference>